<dbReference type="KEGG" id="nzl:D0T92_10460"/>
<proteinExistence type="inferred from homology"/>
<evidence type="ECO:0000256" key="3">
    <source>
        <dbReference type="ARBA" id="ARBA00022481"/>
    </source>
</evidence>
<dbReference type="GO" id="GO:0009289">
    <property type="term" value="C:pilus"/>
    <property type="evidence" value="ECO:0007669"/>
    <property type="project" value="InterPro"/>
</dbReference>
<evidence type="ECO:0000313" key="7">
    <source>
        <dbReference type="EMBL" id="QEY26910.1"/>
    </source>
</evidence>
<dbReference type="PANTHER" id="PTHR30093">
    <property type="entry name" value="GENERAL SECRETION PATHWAY PROTEIN G"/>
    <property type="match status" value="1"/>
</dbReference>
<comment type="subunit">
    <text evidence="2">The pili are polar flexible filaments of about 5.4 nanometers diameter and 2.5 micrometers average length; they consist of only a single polypeptide chain arranged in a helical configuration of five subunits per turn in the assembled pilus.</text>
</comment>
<dbReference type="InterPro" id="IPR045584">
    <property type="entry name" value="Pilin-like"/>
</dbReference>
<dbReference type="Gene3D" id="3.30.700.10">
    <property type="entry name" value="Glycoprotein, Type 4 Pilin"/>
    <property type="match status" value="1"/>
</dbReference>
<dbReference type="Pfam" id="PF07963">
    <property type="entry name" value="N_methyl"/>
    <property type="match status" value="1"/>
</dbReference>
<dbReference type="GO" id="GO:0007155">
    <property type="term" value="P:cell adhesion"/>
    <property type="evidence" value="ECO:0007669"/>
    <property type="project" value="UniProtKB-KW"/>
</dbReference>
<reference evidence="7 8" key="1">
    <citation type="submission" date="2018-08" db="EMBL/GenBank/DDBJ databases">
        <title>Neisseria zalophi ATCC BAA-2455 complete genome.</title>
        <authorList>
            <person name="Veseli I.A."/>
            <person name="Buttler R."/>
            <person name="Mascarenhas dos Santos A.C."/>
            <person name="Pombert J.-F."/>
        </authorList>
    </citation>
    <scope>NUCLEOTIDE SEQUENCE [LARGE SCALE GENOMIC DNA]</scope>
    <source>
        <strain evidence="7 8">ATCC BAA-2455</strain>
    </source>
</reference>
<sequence>MIPTKYKNSLNGFTLIELMIVVAIIGILAAIAIPAYSQYTVRAKLTEGIIAASHLKTSVIESYVKGGMVEVSSLAKGHNAIPAEEKGSKYIAGTFIDEKTGAITVQLSSEDKASLPGDAQGRTLVFTPFMNKQPLSNAIAYSGVDWACASDSAETAQSRGFTNMKMGTLPGKYAPSECR</sequence>
<dbReference type="EMBL" id="CP031700">
    <property type="protein sequence ID" value="QEY26910.1"/>
    <property type="molecule type" value="Genomic_DNA"/>
</dbReference>
<keyword evidence="4" id="KW-0130">Cell adhesion</keyword>
<dbReference type="Proteomes" id="UP000325713">
    <property type="component" value="Chromosome"/>
</dbReference>
<comment type="similarity">
    <text evidence="1">Belongs to the N-Me-Phe pilin family.</text>
</comment>
<evidence type="ECO:0000256" key="2">
    <source>
        <dbReference type="ARBA" id="ARBA00011156"/>
    </source>
</evidence>
<keyword evidence="6" id="KW-0812">Transmembrane</keyword>
<dbReference type="SUPFAM" id="SSF54523">
    <property type="entry name" value="Pili subunits"/>
    <property type="match status" value="1"/>
</dbReference>
<dbReference type="Pfam" id="PF00114">
    <property type="entry name" value="Pilin"/>
    <property type="match status" value="1"/>
</dbReference>
<dbReference type="InterPro" id="IPR001082">
    <property type="entry name" value="Pilin"/>
</dbReference>
<dbReference type="AlphaFoldDB" id="A0A5J6Q1U8"/>
<evidence type="ECO:0000256" key="6">
    <source>
        <dbReference type="SAM" id="Phobius"/>
    </source>
</evidence>
<keyword evidence="3" id="KW-0488">Methylation</keyword>
<dbReference type="InterPro" id="IPR012902">
    <property type="entry name" value="N_methyl_site"/>
</dbReference>
<dbReference type="PANTHER" id="PTHR30093:SF34">
    <property type="entry name" value="PREPILIN PEPTIDASE-DEPENDENT PROTEIN D"/>
    <property type="match status" value="1"/>
</dbReference>
<dbReference type="OrthoDB" id="8607132at2"/>
<gene>
    <name evidence="7" type="ORF">D0T92_10460</name>
</gene>
<accession>A0A5J6Q1U8</accession>
<protein>
    <submittedName>
        <fullName evidence="7">Pilin</fullName>
    </submittedName>
</protein>
<evidence type="ECO:0000256" key="4">
    <source>
        <dbReference type="ARBA" id="ARBA00022889"/>
    </source>
</evidence>
<organism evidence="7 8">
    <name type="scientific">Neisseria zalophi</name>
    <dbReference type="NCBI Taxonomy" id="640030"/>
    <lineage>
        <taxon>Bacteria</taxon>
        <taxon>Pseudomonadati</taxon>
        <taxon>Pseudomonadota</taxon>
        <taxon>Betaproteobacteria</taxon>
        <taxon>Neisseriales</taxon>
        <taxon>Neisseriaceae</taxon>
        <taxon>Neisseria</taxon>
    </lineage>
</organism>
<evidence type="ECO:0000256" key="5">
    <source>
        <dbReference type="ARBA" id="ARBA00023157"/>
    </source>
</evidence>
<name>A0A5J6Q1U8_9NEIS</name>
<keyword evidence="6" id="KW-0472">Membrane</keyword>
<keyword evidence="5" id="KW-1015">Disulfide bond</keyword>
<keyword evidence="6" id="KW-1133">Transmembrane helix</keyword>
<evidence type="ECO:0000313" key="8">
    <source>
        <dbReference type="Proteomes" id="UP000325713"/>
    </source>
</evidence>
<keyword evidence="8" id="KW-1185">Reference proteome</keyword>
<evidence type="ECO:0000256" key="1">
    <source>
        <dbReference type="ARBA" id="ARBA00005233"/>
    </source>
</evidence>
<feature type="transmembrane region" description="Helical" evidence="6">
    <location>
        <begin position="12"/>
        <end position="36"/>
    </location>
</feature>
<dbReference type="NCBIfam" id="TIGR02532">
    <property type="entry name" value="IV_pilin_GFxxxE"/>
    <property type="match status" value="1"/>
</dbReference>